<dbReference type="InterPro" id="IPR029063">
    <property type="entry name" value="SAM-dependent_MTases_sf"/>
</dbReference>
<sequence>MIEANRRNRDARVPVHLDGGYDLDALRSGRQRLADFEYAAIEVDGRDVLHLQCHLGTDTICLARHGARAVGLDLSGASVEAARALAAECGVGVEYVRSDVYGAADDQPGPGVVLDWPYLPAGPLRTESAVSYDGTGELAGDTVSFEWTHGIGTLLDAVRAAGLDLTGFAEHDVSPWRRWPDMRDLGGGWWGWPEGTPRLPLLFSLRASRPA</sequence>
<name>A0A4Y3WRN9_9PSEU</name>
<proteinExistence type="predicted"/>
<keyword evidence="2" id="KW-1185">Reference proteome</keyword>
<comment type="caution">
    <text evidence="1">The sequence shown here is derived from an EMBL/GenBank/DDBJ whole genome shotgun (WGS) entry which is preliminary data.</text>
</comment>
<protein>
    <recommendedName>
        <fullName evidence="3">Methyltransferase domain-containing protein</fullName>
    </recommendedName>
</protein>
<dbReference type="AlphaFoldDB" id="A0A4Y3WRN9"/>
<organism evidence="1 2">
    <name type="scientific">Pseudonocardia hydrocarbonoxydans</name>
    <dbReference type="NCBI Taxonomy" id="76726"/>
    <lineage>
        <taxon>Bacteria</taxon>
        <taxon>Bacillati</taxon>
        <taxon>Actinomycetota</taxon>
        <taxon>Actinomycetes</taxon>
        <taxon>Pseudonocardiales</taxon>
        <taxon>Pseudonocardiaceae</taxon>
        <taxon>Pseudonocardia</taxon>
    </lineage>
</organism>
<gene>
    <name evidence="1" type="ORF">PHY01_34610</name>
</gene>
<dbReference type="SUPFAM" id="SSF53335">
    <property type="entry name" value="S-adenosyl-L-methionine-dependent methyltransferases"/>
    <property type="match status" value="1"/>
</dbReference>
<dbReference type="EMBL" id="BJNG01000030">
    <property type="protein sequence ID" value="GEC21178.1"/>
    <property type="molecule type" value="Genomic_DNA"/>
</dbReference>
<dbReference type="Proteomes" id="UP000320338">
    <property type="component" value="Unassembled WGS sequence"/>
</dbReference>
<accession>A0A4Y3WRN9</accession>
<dbReference type="Gene3D" id="3.40.50.150">
    <property type="entry name" value="Vaccinia Virus protein VP39"/>
    <property type="match status" value="1"/>
</dbReference>
<evidence type="ECO:0000313" key="2">
    <source>
        <dbReference type="Proteomes" id="UP000320338"/>
    </source>
</evidence>
<evidence type="ECO:0008006" key="3">
    <source>
        <dbReference type="Google" id="ProtNLM"/>
    </source>
</evidence>
<evidence type="ECO:0000313" key="1">
    <source>
        <dbReference type="EMBL" id="GEC21178.1"/>
    </source>
</evidence>
<reference evidence="1 2" key="1">
    <citation type="submission" date="2019-06" db="EMBL/GenBank/DDBJ databases">
        <title>Whole genome shotgun sequence of Pseudonocardia hydrocarbonoxydans NBRC 14498.</title>
        <authorList>
            <person name="Hosoyama A."/>
            <person name="Uohara A."/>
            <person name="Ohji S."/>
            <person name="Ichikawa N."/>
        </authorList>
    </citation>
    <scope>NUCLEOTIDE SEQUENCE [LARGE SCALE GENOMIC DNA]</scope>
    <source>
        <strain evidence="1 2">NBRC 14498</strain>
    </source>
</reference>